<name>A0AAE8P8Z3_ECOLX</name>
<dbReference type="RefSeq" id="WP_233328213.1">
    <property type="nucleotide sequence ID" value="NZ_CABHCM010000022.1"/>
</dbReference>
<dbReference type="Proteomes" id="UP001295876">
    <property type="component" value="Plasmid pF801-4"/>
</dbReference>
<protein>
    <submittedName>
        <fullName evidence="1">Uncharacterized protein</fullName>
    </submittedName>
</protein>
<organism evidence="1 2">
    <name type="scientific">Escherichia coli</name>
    <dbReference type="NCBI Taxonomy" id="562"/>
    <lineage>
        <taxon>Bacteria</taxon>
        <taxon>Pseudomonadati</taxon>
        <taxon>Pseudomonadota</taxon>
        <taxon>Gammaproteobacteria</taxon>
        <taxon>Enterobacterales</taxon>
        <taxon>Enterobacteriaceae</taxon>
        <taxon>Escherichia</taxon>
    </lineage>
</organism>
<reference evidence="1" key="1">
    <citation type="submission" date="2023-10" db="EMBL/GenBank/DDBJ databases">
        <authorList>
            <person name="Leclercq S."/>
        </authorList>
    </citation>
    <scope>NUCLEOTIDE SEQUENCE</scope>
    <source>
        <strain evidence="1">F801</strain>
        <plasmid evidence="1">pF801-4</plasmid>
    </source>
</reference>
<dbReference type="AlphaFoldDB" id="A0AAE8P8Z3"/>
<gene>
    <name evidence="1" type="ORF">FGAF801_51970</name>
</gene>
<dbReference type="EMBL" id="OY757137">
    <property type="protein sequence ID" value="CAK1262347.1"/>
    <property type="molecule type" value="Genomic_DNA"/>
</dbReference>
<keyword evidence="1" id="KW-0614">Plasmid</keyword>
<evidence type="ECO:0000313" key="1">
    <source>
        <dbReference type="EMBL" id="CAK1262347.1"/>
    </source>
</evidence>
<proteinExistence type="predicted"/>
<sequence length="198" mass="21207">MYCGASLADGISPFLKVYIINESNTDMVVGYIGEGSSAELASLWQSPFEDKAMGSLLGSISEAASSFASIVQNLSGLTSKSRFNSTLIWEGQQPPEFNLVLDFLATSNAKIEVNDAITTLLKMASPELNDVAPMGRIPETVTINIGRNVLLTGVVIKSVSYQLDAPRTPEGYFTHNTVTLQCSGNTSINRSNISSVFV</sequence>
<evidence type="ECO:0000313" key="2">
    <source>
        <dbReference type="Proteomes" id="UP001295876"/>
    </source>
</evidence>
<geneLocation type="plasmid" evidence="1 2">
    <name>pF801-4</name>
</geneLocation>
<accession>A0AAE8P8Z3</accession>